<name>A0ACA9NTH6_9GLOM</name>
<organism evidence="1 2">
    <name type="scientific">Cetraspora pellucida</name>
    <dbReference type="NCBI Taxonomy" id="1433469"/>
    <lineage>
        <taxon>Eukaryota</taxon>
        <taxon>Fungi</taxon>
        <taxon>Fungi incertae sedis</taxon>
        <taxon>Mucoromycota</taxon>
        <taxon>Glomeromycotina</taxon>
        <taxon>Glomeromycetes</taxon>
        <taxon>Diversisporales</taxon>
        <taxon>Gigasporaceae</taxon>
        <taxon>Cetraspora</taxon>
    </lineage>
</organism>
<accession>A0ACA9NTH6</accession>
<evidence type="ECO:0000313" key="1">
    <source>
        <dbReference type="EMBL" id="CAG8674178.1"/>
    </source>
</evidence>
<proteinExistence type="predicted"/>
<dbReference type="EMBL" id="CAJVPW010016996">
    <property type="protein sequence ID" value="CAG8674178.1"/>
    <property type="molecule type" value="Genomic_DNA"/>
</dbReference>
<keyword evidence="2" id="KW-1185">Reference proteome</keyword>
<reference evidence="1" key="1">
    <citation type="submission" date="2021-06" db="EMBL/GenBank/DDBJ databases">
        <authorList>
            <person name="Kallberg Y."/>
            <person name="Tangrot J."/>
            <person name="Rosling A."/>
        </authorList>
    </citation>
    <scope>NUCLEOTIDE SEQUENCE</scope>
    <source>
        <strain evidence="1">28 12/20/2015</strain>
    </source>
</reference>
<sequence>MGYEEFKNELRIYILNLAENLEQGIYELPDEMKTVFVLLGKPGTGKSFISEMLSFATGWYLVNIDLGGRKDTEILEGTTPAVKGAFAGRLCQGFATGKQRMPIILLDEFEKVAGEGFEVDISNAIFLATANYADQVPDFVQDRAKFINIPLYTYEQRLKYVMGMLKRKLGKDELTKKYADQITEDFSKKGKGHAIENITAYDNLETTPTRFNLKYPNDNRIDLVRVRSGDAEYENDGKTVKSYKWLGDTEEAK</sequence>
<dbReference type="Proteomes" id="UP000789366">
    <property type="component" value="Unassembled WGS sequence"/>
</dbReference>
<protein>
    <submittedName>
        <fullName evidence="1">17678_t:CDS:1</fullName>
    </submittedName>
</protein>
<comment type="caution">
    <text evidence="1">The sequence shown here is derived from an EMBL/GenBank/DDBJ whole genome shotgun (WGS) entry which is preliminary data.</text>
</comment>
<evidence type="ECO:0000313" key="2">
    <source>
        <dbReference type="Proteomes" id="UP000789366"/>
    </source>
</evidence>
<gene>
    <name evidence="1" type="ORF">SPELUC_LOCUS9822</name>
</gene>